<organism evidence="2 3">
    <name type="scientific">Georgfuchsia toluolica</name>
    <dbReference type="NCBI Taxonomy" id="424218"/>
    <lineage>
        <taxon>Bacteria</taxon>
        <taxon>Pseudomonadati</taxon>
        <taxon>Pseudomonadota</taxon>
        <taxon>Betaproteobacteria</taxon>
        <taxon>Nitrosomonadales</taxon>
        <taxon>Sterolibacteriaceae</taxon>
        <taxon>Georgfuchsia</taxon>
    </lineage>
</organism>
<dbReference type="Pfam" id="PF04972">
    <property type="entry name" value="BON"/>
    <property type="match status" value="1"/>
</dbReference>
<accession>A0A916J323</accession>
<dbReference type="Proteomes" id="UP000742786">
    <property type="component" value="Unassembled WGS sequence"/>
</dbReference>
<keyword evidence="3" id="KW-1185">Reference proteome</keyword>
<dbReference type="PANTHER" id="PTHR34606">
    <property type="entry name" value="BON DOMAIN-CONTAINING PROTEIN"/>
    <property type="match status" value="1"/>
</dbReference>
<gene>
    <name evidence="2" type="ORF">GTOL_10238</name>
</gene>
<sequence length="192" mass="20581">MRTRPSLIVMSIALAGVIAFFIAGCNQPREAAEETLPNPTARAKINDSVITTTVKLALLAEPGVNGLDFKVETRKGKVKLSGYIDNQMQIDRLIAVTRGVPGVKGIKITVNPKATVRMAGNKTKAKTVASRVKAVRLAVASAMNLDTAVALRKDEGPPHGFVDDQSQIDDSIEIARGIDGMRSISNEMSNRE</sequence>
<dbReference type="AlphaFoldDB" id="A0A916J323"/>
<dbReference type="Gene3D" id="3.30.1340.30">
    <property type="match status" value="1"/>
</dbReference>
<evidence type="ECO:0000313" key="3">
    <source>
        <dbReference type="Proteomes" id="UP000742786"/>
    </source>
</evidence>
<feature type="domain" description="BON" evidence="1">
    <location>
        <begin position="46"/>
        <end position="114"/>
    </location>
</feature>
<proteinExistence type="predicted"/>
<comment type="caution">
    <text evidence="2">The sequence shown here is derived from an EMBL/GenBank/DDBJ whole genome shotgun (WGS) entry which is preliminary data.</text>
</comment>
<evidence type="ECO:0000259" key="1">
    <source>
        <dbReference type="PROSITE" id="PS50914"/>
    </source>
</evidence>
<dbReference type="InterPro" id="IPR051686">
    <property type="entry name" value="Lipoprotein_DolP"/>
</dbReference>
<reference evidence="2" key="1">
    <citation type="submission" date="2021-04" db="EMBL/GenBank/DDBJ databases">
        <authorList>
            <person name="Hornung B."/>
        </authorList>
    </citation>
    <scope>NUCLEOTIDE SEQUENCE</scope>
    <source>
        <strain evidence="2">G5G6</strain>
    </source>
</reference>
<dbReference type="PANTHER" id="PTHR34606:SF16">
    <property type="entry name" value="BON DOMAIN-CONTAINING PROTEIN"/>
    <property type="match status" value="1"/>
</dbReference>
<name>A0A916J323_9PROT</name>
<protein>
    <submittedName>
        <fullName evidence="2">Osmotically inducible protein OsmY</fullName>
    </submittedName>
</protein>
<dbReference type="InterPro" id="IPR007055">
    <property type="entry name" value="BON_dom"/>
</dbReference>
<evidence type="ECO:0000313" key="2">
    <source>
        <dbReference type="EMBL" id="CAG4882356.1"/>
    </source>
</evidence>
<dbReference type="PROSITE" id="PS51257">
    <property type="entry name" value="PROKAR_LIPOPROTEIN"/>
    <property type="match status" value="1"/>
</dbReference>
<dbReference type="EMBL" id="CAJQUM010000001">
    <property type="protein sequence ID" value="CAG4882356.1"/>
    <property type="molecule type" value="Genomic_DNA"/>
</dbReference>
<dbReference type="PROSITE" id="PS50914">
    <property type="entry name" value="BON"/>
    <property type="match status" value="1"/>
</dbReference>